<keyword evidence="2" id="KW-1185">Reference proteome</keyword>
<name>A0A4S8JIX1_MUSBA</name>
<evidence type="ECO:0000313" key="2">
    <source>
        <dbReference type="Proteomes" id="UP000317650"/>
    </source>
</evidence>
<organism evidence="1 2">
    <name type="scientific">Musa balbisiana</name>
    <name type="common">Banana</name>
    <dbReference type="NCBI Taxonomy" id="52838"/>
    <lineage>
        <taxon>Eukaryota</taxon>
        <taxon>Viridiplantae</taxon>
        <taxon>Streptophyta</taxon>
        <taxon>Embryophyta</taxon>
        <taxon>Tracheophyta</taxon>
        <taxon>Spermatophyta</taxon>
        <taxon>Magnoliopsida</taxon>
        <taxon>Liliopsida</taxon>
        <taxon>Zingiberales</taxon>
        <taxon>Musaceae</taxon>
        <taxon>Musa</taxon>
    </lineage>
</organism>
<protein>
    <submittedName>
        <fullName evidence="1">Uncharacterized protein</fullName>
    </submittedName>
</protein>
<dbReference type="Proteomes" id="UP000317650">
    <property type="component" value="Chromosome 7"/>
</dbReference>
<reference evidence="1 2" key="1">
    <citation type="journal article" date="2019" name="Nat. Plants">
        <title>Genome sequencing of Musa balbisiana reveals subgenome evolution and function divergence in polyploid bananas.</title>
        <authorList>
            <person name="Yao X."/>
        </authorList>
    </citation>
    <scope>NUCLEOTIDE SEQUENCE [LARGE SCALE GENOMIC DNA]</scope>
    <source>
        <strain evidence="2">cv. DH-PKW</strain>
        <tissue evidence="1">Leaves</tissue>
    </source>
</reference>
<comment type="caution">
    <text evidence="1">The sequence shown here is derived from an EMBL/GenBank/DDBJ whole genome shotgun (WGS) entry which is preliminary data.</text>
</comment>
<dbReference type="AlphaFoldDB" id="A0A4S8JIX1"/>
<accession>A0A4S8JIX1</accession>
<sequence>MIGFWNQQHSKHATIFPPSSVLADARNVSRNVKVSRLITSWVHACLEFLHIMGRKVRSNGHDCEAKLFDDEGRFRSSIPSSSSEVND</sequence>
<proteinExistence type="predicted"/>
<gene>
    <name evidence="1" type="ORF">C4D60_Mb07t19200</name>
</gene>
<evidence type="ECO:0000313" key="1">
    <source>
        <dbReference type="EMBL" id="THU61052.1"/>
    </source>
</evidence>
<dbReference type="EMBL" id="PYDT01000005">
    <property type="protein sequence ID" value="THU61052.1"/>
    <property type="molecule type" value="Genomic_DNA"/>
</dbReference>